<dbReference type="PANTHER" id="PTHR30537:SF26">
    <property type="entry name" value="GLYCINE CLEAVAGE SYSTEM TRANSCRIPTIONAL ACTIVATOR"/>
    <property type="match status" value="1"/>
</dbReference>
<reference evidence="6 7" key="1">
    <citation type="submission" date="2019-12" db="EMBL/GenBank/DDBJ databases">
        <title>Nitratireductor arenosus sp. nov., Isolated from sea sand, Jeju island, South Korea.</title>
        <authorList>
            <person name="Kim W."/>
        </authorList>
    </citation>
    <scope>NUCLEOTIDE SEQUENCE [LARGE SCALE GENOMIC DNA]</scope>
    <source>
        <strain evidence="6 7">CAU 1489</strain>
    </source>
</reference>
<keyword evidence="3" id="KW-0238">DNA-binding</keyword>
<dbReference type="PROSITE" id="PS50931">
    <property type="entry name" value="HTH_LYSR"/>
    <property type="match status" value="1"/>
</dbReference>
<keyword evidence="4" id="KW-0804">Transcription</keyword>
<dbReference type="CDD" id="cd08432">
    <property type="entry name" value="PBP2_GcdR_TrpI_HvrB_AmpR_like"/>
    <property type="match status" value="1"/>
</dbReference>
<sequence length="314" mass="33571">MRALNSIHLSGLRAVEAVARTGSLQAAAQELGVSASAVSQQVNRTEKQLGKTLFARTGRGMEPSGQADIFFERLGAGFAELTSAVEWVRRQDQCTLVVSVAPVFASKWLIPRLGRMFALHPGILVRIDTTTRLADLAHSDVDVAIRLGDGDWAGTRAELLFSQDIFPVCAPALAERLKTIPDLAHATKITDEAALFGWEDWFAAAGAAPVALKPGVHFRDPLLCLDGAICGHGVMLAWQLLAGEAVADGRLVAPFDARAPSGLGYWLCTESTQTEAPKVRAFKRWILEEVQNDGEAGQAGLQAALPHAEAKTSS</sequence>
<dbReference type="Proteomes" id="UP000463224">
    <property type="component" value="Unassembled WGS sequence"/>
</dbReference>
<comment type="caution">
    <text evidence="6">The sequence shown here is derived from an EMBL/GenBank/DDBJ whole genome shotgun (WGS) entry which is preliminary data.</text>
</comment>
<dbReference type="InterPro" id="IPR036388">
    <property type="entry name" value="WH-like_DNA-bd_sf"/>
</dbReference>
<evidence type="ECO:0000256" key="1">
    <source>
        <dbReference type="ARBA" id="ARBA00009437"/>
    </source>
</evidence>
<dbReference type="AlphaFoldDB" id="A0A844QFI4"/>
<evidence type="ECO:0000259" key="5">
    <source>
        <dbReference type="PROSITE" id="PS50931"/>
    </source>
</evidence>
<dbReference type="InterPro" id="IPR036390">
    <property type="entry name" value="WH_DNA-bd_sf"/>
</dbReference>
<dbReference type="PANTHER" id="PTHR30537">
    <property type="entry name" value="HTH-TYPE TRANSCRIPTIONAL REGULATOR"/>
    <property type="match status" value="1"/>
</dbReference>
<dbReference type="GO" id="GO:0003700">
    <property type="term" value="F:DNA-binding transcription factor activity"/>
    <property type="evidence" value="ECO:0007669"/>
    <property type="project" value="InterPro"/>
</dbReference>
<dbReference type="SUPFAM" id="SSF53850">
    <property type="entry name" value="Periplasmic binding protein-like II"/>
    <property type="match status" value="1"/>
</dbReference>
<dbReference type="InterPro" id="IPR000847">
    <property type="entry name" value="LysR_HTH_N"/>
</dbReference>
<evidence type="ECO:0000313" key="6">
    <source>
        <dbReference type="EMBL" id="MVA98726.1"/>
    </source>
</evidence>
<proteinExistence type="inferred from homology"/>
<gene>
    <name evidence="6" type="ORF">GN330_15880</name>
</gene>
<dbReference type="InterPro" id="IPR005119">
    <property type="entry name" value="LysR_subst-bd"/>
</dbReference>
<evidence type="ECO:0000256" key="2">
    <source>
        <dbReference type="ARBA" id="ARBA00023015"/>
    </source>
</evidence>
<dbReference type="EMBL" id="WPHG01000003">
    <property type="protein sequence ID" value="MVA98726.1"/>
    <property type="molecule type" value="Genomic_DNA"/>
</dbReference>
<comment type="similarity">
    <text evidence="1">Belongs to the LysR transcriptional regulatory family.</text>
</comment>
<dbReference type="RefSeq" id="WP_156713629.1">
    <property type="nucleotide sequence ID" value="NZ_WPHG01000003.1"/>
</dbReference>
<dbReference type="GO" id="GO:0043565">
    <property type="term" value="F:sequence-specific DNA binding"/>
    <property type="evidence" value="ECO:0007669"/>
    <property type="project" value="TreeGrafter"/>
</dbReference>
<dbReference type="Pfam" id="PF00126">
    <property type="entry name" value="HTH_1"/>
    <property type="match status" value="1"/>
</dbReference>
<dbReference type="SUPFAM" id="SSF46785">
    <property type="entry name" value="Winged helix' DNA-binding domain"/>
    <property type="match status" value="1"/>
</dbReference>
<evidence type="ECO:0000256" key="3">
    <source>
        <dbReference type="ARBA" id="ARBA00023125"/>
    </source>
</evidence>
<dbReference type="Gene3D" id="1.10.10.10">
    <property type="entry name" value="Winged helix-like DNA-binding domain superfamily/Winged helix DNA-binding domain"/>
    <property type="match status" value="1"/>
</dbReference>
<dbReference type="InterPro" id="IPR058163">
    <property type="entry name" value="LysR-type_TF_proteobact-type"/>
</dbReference>
<name>A0A844QFI4_9HYPH</name>
<dbReference type="GO" id="GO:0006351">
    <property type="term" value="P:DNA-templated transcription"/>
    <property type="evidence" value="ECO:0007669"/>
    <property type="project" value="TreeGrafter"/>
</dbReference>
<evidence type="ECO:0000313" key="7">
    <source>
        <dbReference type="Proteomes" id="UP000463224"/>
    </source>
</evidence>
<dbReference type="Pfam" id="PF03466">
    <property type="entry name" value="LysR_substrate"/>
    <property type="match status" value="1"/>
</dbReference>
<organism evidence="6 7">
    <name type="scientific">Nitratireductor arenosus</name>
    <dbReference type="NCBI Taxonomy" id="2682096"/>
    <lineage>
        <taxon>Bacteria</taxon>
        <taxon>Pseudomonadati</taxon>
        <taxon>Pseudomonadota</taxon>
        <taxon>Alphaproteobacteria</taxon>
        <taxon>Hyphomicrobiales</taxon>
        <taxon>Phyllobacteriaceae</taxon>
        <taxon>Nitratireductor</taxon>
    </lineage>
</organism>
<accession>A0A844QFI4</accession>
<protein>
    <submittedName>
        <fullName evidence="6">LysR family transcriptional regulator</fullName>
    </submittedName>
</protein>
<feature type="domain" description="HTH lysR-type" evidence="5">
    <location>
        <begin position="7"/>
        <end position="64"/>
    </location>
</feature>
<keyword evidence="7" id="KW-1185">Reference proteome</keyword>
<evidence type="ECO:0000256" key="4">
    <source>
        <dbReference type="ARBA" id="ARBA00023163"/>
    </source>
</evidence>
<dbReference type="Gene3D" id="3.40.190.10">
    <property type="entry name" value="Periplasmic binding protein-like II"/>
    <property type="match status" value="2"/>
</dbReference>
<keyword evidence="2" id="KW-0805">Transcription regulation</keyword>